<evidence type="ECO:0000313" key="5">
    <source>
        <dbReference type="EMBL" id="RMX48284.1"/>
    </source>
</evidence>
<gene>
    <name evidence="5" type="ORF">pdam_00014733</name>
</gene>
<dbReference type="EMBL" id="RCHS01002300">
    <property type="protein sequence ID" value="RMX48284.1"/>
    <property type="molecule type" value="Genomic_DNA"/>
</dbReference>
<evidence type="ECO:0000256" key="2">
    <source>
        <dbReference type="ARBA" id="ARBA00022553"/>
    </source>
</evidence>
<sequence length="238" mass="27598">YSSLPCQSFIERITSLRETCLPTKHNMADCECQNDASEKESQIKEKKAKGPEKDLQAIFMKLRVDSGPKRLRRKTRLGVPGSLRSRNIDSIQNVRKILREPTFVYKNQQASSNVYKKQRACGFRRRRRKASLSLREKRCQEDQRESHSDSELEYNKSLLAKSLWNASKEGKVVPKSFQTREMVAVDCSRQHRRFQSANVQRAAGVNFDDTTPEELAAYFDQLLYFPKPMSAMAEMMYT</sequence>
<dbReference type="GO" id="GO:0070301">
    <property type="term" value="P:cellular response to hydrogen peroxide"/>
    <property type="evidence" value="ECO:0007669"/>
    <property type="project" value="TreeGrafter"/>
</dbReference>
<accession>A0A3M6U435</accession>
<keyword evidence="2" id="KW-0597">Phosphoprotein</keyword>
<evidence type="ECO:0000256" key="1">
    <source>
        <dbReference type="ARBA" id="ARBA00015005"/>
    </source>
</evidence>
<protein>
    <recommendedName>
        <fullName evidence="1">Oxidative stress-responsive serine-rich protein 1</fullName>
    </recommendedName>
    <alternativeName>
        <fullName evidence="4">Oxidative stress-responsive protein 1</fullName>
    </alternativeName>
    <alternativeName>
        <fullName evidence="3">Peroxide-inducible transcript 1 protein</fullName>
    </alternativeName>
</protein>
<evidence type="ECO:0000313" key="6">
    <source>
        <dbReference type="Proteomes" id="UP000275408"/>
    </source>
</evidence>
<dbReference type="InterPro" id="IPR008494">
    <property type="entry name" value="DUF776"/>
</dbReference>
<dbReference type="OrthoDB" id="10045817at2759"/>
<evidence type="ECO:0000256" key="4">
    <source>
        <dbReference type="ARBA" id="ARBA00031405"/>
    </source>
</evidence>
<comment type="caution">
    <text evidence="5">The sequence shown here is derived from an EMBL/GenBank/DDBJ whole genome shotgun (WGS) entry which is preliminary data.</text>
</comment>
<proteinExistence type="predicted"/>
<dbReference type="AlphaFoldDB" id="A0A3M6U435"/>
<name>A0A3M6U435_POCDA</name>
<organism evidence="5 6">
    <name type="scientific">Pocillopora damicornis</name>
    <name type="common">Cauliflower coral</name>
    <name type="synonym">Millepora damicornis</name>
    <dbReference type="NCBI Taxonomy" id="46731"/>
    <lineage>
        <taxon>Eukaryota</taxon>
        <taxon>Metazoa</taxon>
        <taxon>Cnidaria</taxon>
        <taxon>Anthozoa</taxon>
        <taxon>Hexacorallia</taxon>
        <taxon>Scleractinia</taxon>
        <taxon>Astrocoeniina</taxon>
        <taxon>Pocilloporidae</taxon>
        <taxon>Pocillopora</taxon>
    </lineage>
</organism>
<dbReference type="PANTHER" id="PTHR31383:SF2">
    <property type="entry name" value="OXIDATIVE STRESS-RESPONSIVE SERINE-RICH PROTEIN 1"/>
    <property type="match status" value="1"/>
</dbReference>
<feature type="non-terminal residue" evidence="5">
    <location>
        <position position="1"/>
    </location>
</feature>
<dbReference type="Proteomes" id="UP000275408">
    <property type="component" value="Unassembled WGS sequence"/>
</dbReference>
<evidence type="ECO:0000256" key="3">
    <source>
        <dbReference type="ARBA" id="ARBA00029721"/>
    </source>
</evidence>
<reference evidence="5 6" key="1">
    <citation type="journal article" date="2018" name="Sci. Rep.">
        <title>Comparative analysis of the Pocillopora damicornis genome highlights role of immune system in coral evolution.</title>
        <authorList>
            <person name="Cunning R."/>
            <person name="Bay R.A."/>
            <person name="Gillette P."/>
            <person name="Baker A.C."/>
            <person name="Traylor-Knowles N."/>
        </authorList>
    </citation>
    <scope>NUCLEOTIDE SEQUENCE [LARGE SCALE GENOMIC DNA]</scope>
    <source>
        <strain evidence="5">RSMAS</strain>
        <tissue evidence="5">Whole animal</tissue>
    </source>
</reference>
<dbReference type="PANTHER" id="PTHR31383">
    <property type="entry name" value="OXIDATIVE STRESS-RESPONSE SERINE-RICH PROTEIN 1"/>
    <property type="match status" value="1"/>
</dbReference>
<keyword evidence="6" id="KW-1185">Reference proteome</keyword>